<evidence type="ECO:0000313" key="1">
    <source>
        <dbReference type="EMBL" id="KAK2143496.1"/>
    </source>
</evidence>
<protein>
    <submittedName>
        <fullName evidence="1">Uncharacterized protein</fullName>
    </submittedName>
</protein>
<accession>A0AAD9IZJ8</accession>
<reference evidence="1" key="1">
    <citation type="journal article" date="2023" name="Mol. Biol. Evol.">
        <title>Third-Generation Sequencing Reveals the Adaptive Role of the Epigenome in Three Deep-Sea Polychaetes.</title>
        <authorList>
            <person name="Perez M."/>
            <person name="Aroh O."/>
            <person name="Sun Y."/>
            <person name="Lan Y."/>
            <person name="Juniper S.K."/>
            <person name="Young C.R."/>
            <person name="Angers B."/>
            <person name="Qian P.Y."/>
        </authorList>
    </citation>
    <scope>NUCLEOTIDE SEQUENCE</scope>
    <source>
        <strain evidence="1">P08H-3</strain>
    </source>
</reference>
<gene>
    <name evidence="1" type="ORF">LSH36_837g00008</name>
</gene>
<keyword evidence="2" id="KW-1185">Reference proteome</keyword>
<dbReference type="Proteomes" id="UP001208570">
    <property type="component" value="Unassembled WGS sequence"/>
</dbReference>
<comment type="caution">
    <text evidence="1">The sequence shown here is derived from an EMBL/GenBank/DDBJ whole genome shotgun (WGS) entry which is preliminary data.</text>
</comment>
<organism evidence="1 2">
    <name type="scientific">Paralvinella palmiformis</name>
    <dbReference type="NCBI Taxonomy" id="53620"/>
    <lineage>
        <taxon>Eukaryota</taxon>
        <taxon>Metazoa</taxon>
        <taxon>Spiralia</taxon>
        <taxon>Lophotrochozoa</taxon>
        <taxon>Annelida</taxon>
        <taxon>Polychaeta</taxon>
        <taxon>Sedentaria</taxon>
        <taxon>Canalipalpata</taxon>
        <taxon>Terebellida</taxon>
        <taxon>Terebelliformia</taxon>
        <taxon>Alvinellidae</taxon>
        <taxon>Paralvinella</taxon>
    </lineage>
</organism>
<name>A0AAD9IZJ8_9ANNE</name>
<proteinExistence type="predicted"/>
<dbReference type="AlphaFoldDB" id="A0AAD9IZJ8"/>
<evidence type="ECO:0000313" key="2">
    <source>
        <dbReference type="Proteomes" id="UP001208570"/>
    </source>
</evidence>
<sequence length="113" mass="12615">MQISLASQLDQSPIIIDYTTPASTPPPRHCLTYCYSMKAVCSAPEERITITRIVNISQKSSRLLRAIVTTHSKHLLAIMVKAVISDLVSVSDGLGSWKRYQYAKYAVMMSRPN</sequence>
<dbReference type="EMBL" id="JAODUP010000837">
    <property type="protein sequence ID" value="KAK2143496.1"/>
    <property type="molecule type" value="Genomic_DNA"/>
</dbReference>